<accession>A0A2N0VLW6</accession>
<organism evidence="1 2">
    <name type="scientific">Rhodohalobacter barkolensis</name>
    <dbReference type="NCBI Taxonomy" id="2053187"/>
    <lineage>
        <taxon>Bacteria</taxon>
        <taxon>Pseudomonadati</taxon>
        <taxon>Balneolota</taxon>
        <taxon>Balneolia</taxon>
        <taxon>Balneolales</taxon>
        <taxon>Balneolaceae</taxon>
        <taxon>Rhodohalobacter</taxon>
    </lineage>
</organism>
<dbReference type="Pfam" id="PF02566">
    <property type="entry name" value="OsmC"/>
    <property type="match status" value="1"/>
</dbReference>
<proteinExistence type="predicted"/>
<dbReference type="RefSeq" id="WP_101072646.1">
    <property type="nucleotide sequence ID" value="NZ_PISP01000001.1"/>
</dbReference>
<keyword evidence="2" id="KW-1185">Reference proteome</keyword>
<dbReference type="InterPro" id="IPR003718">
    <property type="entry name" value="OsmC/Ohr_fam"/>
</dbReference>
<dbReference type="EMBL" id="PISP01000001">
    <property type="protein sequence ID" value="PKD45149.1"/>
    <property type="molecule type" value="Genomic_DNA"/>
</dbReference>
<comment type="caution">
    <text evidence="1">The sequence shown here is derived from an EMBL/GenBank/DDBJ whole genome shotgun (WGS) entry which is preliminary data.</text>
</comment>
<dbReference type="InterPro" id="IPR015946">
    <property type="entry name" value="KH_dom-like_a/b"/>
</dbReference>
<dbReference type="Gene3D" id="3.30.300.20">
    <property type="match status" value="1"/>
</dbReference>
<evidence type="ECO:0000313" key="1">
    <source>
        <dbReference type="EMBL" id="PKD45149.1"/>
    </source>
</evidence>
<dbReference type="OrthoDB" id="9795405at2"/>
<dbReference type="Proteomes" id="UP000233398">
    <property type="component" value="Unassembled WGS sequence"/>
</dbReference>
<evidence type="ECO:0000313" key="2">
    <source>
        <dbReference type="Proteomes" id="UP000233398"/>
    </source>
</evidence>
<dbReference type="InterPro" id="IPR036102">
    <property type="entry name" value="OsmC/Ohrsf"/>
</dbReference>
<gene>
    <name evidence="1" type="ORF">CWD77_06765</name>
</gene>
<dbReference type="InterPro" id="IPR052707">
    <property type="entry name" value="OsmC_Ohr_Peroxiredoxin"/>
</dbReference>
<dbReference type="SUPFAM" id="SSF82784">
    <property type="entry name" value="OsmC-like"/>
    <property type="match status" value="1"/>
</dbReference>
<sequence length="151" mass="16800">MSSDEEHNYAVNIAWKEGRIGTMSSPGLDETIEVATPPEFPGGIKGIWSPEHLFTASVSSCFMTSFTAVAEYSKFEFEDLRINSSGKMSRDENGKFVMSEITLNPILTISDESKEKKAFRLLEKAEEICLITRSIKSKVLFEPVVTVKIPA</sequence>
<reference evidence="1 2" key="1">
    <citation type="submission" date="2017-11" db="EMBL/GenBank/DDBJ databases">
        <title>Rhodohalobacter 15182 sp. nov., isolated from a salt lake.</title>
        <authorList>
            <person name="Han S."/>
        </authorList>
    </citation>
    <scope>NUCLEOTIDE SEQUENCE [LARGE SCALE GENOMIC DNA]</scope>
    <source>
        <strain evidence="1 2">15182</strain>
    </source>
</reference>
<dbReference type="AlphaFoldDB" id="A0A2N0VLW6"/>
<dbReference type="PANTHER" id="PTHR42830:SF2">
    <property type="entry name" value="OSMC_OHR FAMILY PROTEIN"/>
    <property type="match status" value="1"/>
</dbReference>
<name>A0A2N0VLW6_9BACT</name>
<dbReference type="PANTHER" id="PTHR42830">
    <property type="entry name" value="OSMOTICALLY INDUCIBLE FAMILY PROTEIN"/>
    <property type="match status" value="1"/>
</dbReference>
<protein>
    <submittedName>
        <fullName evidence="1">Osmotically inducible protein OsmC</fullName>
    </submittedName>
</protein>